<evidence type="ECO:0000313" key="3">
    <source>
        <dbReference type="EMBL" id="KAJ7775901.1"/>
    </source>
</evidence>
<sequence length="602" mass="67763">MEHRYVDKFATEIWASCLQFCLPADVRVLSLVCRYFRSISQPLIFRTQRVTAPHPTVDRYNWIELTKNLHKRASFLSKLATSPHAASVRAWHFEGSLRGDLVQRHPLITNIHVLQETWLRVLLVFNNTLGSYQRLTILRLDEFSLDDTFRAALESLPLLEEVSLTECDILCRTGCLLPLKIFSLTGWRDPRPEDQEGELQLVAPQNLQRFTVGASIDGRSLLAALVGHHLPNLVRMSVTLTAQMCNLFFAFLDSCPQLEYLQMSFDEFTRDHDDHLQGPPVHPDHLPSTTLPILKSFLGPFFLAPVFIPSRPVQNVHLYRTMADVTVSQILSSLTAVSRSSVPVRALRIGAPFPPTASAEIFSVIASLFPELRVLFTALTDEVKDFPFPEFDEGEDMEDSGSVEGVDDRIVDFSEGSVDEDLVLQEVQETTISDDSLLASDSRASEERDTVVTSAAESPVAPPVLIPGYMYDASGTAHPPKLDRLEADPIPAPLSIFMDFIHNGRIVLPPRLEVLRFSQKPAWLVRTDFASDAQHQAILTLERLFPALNEVAFCGYHDSWLREAKGHIWTRDRYMGGGSRWGNHGSRIISLVWNSDGTRRDI</sequence>
<dbReference type="EMBL" id="JARJLG010000013">
    <property type="protein sequence ID" value="KAJ7775901.1"/>
    <property type="molecule type" value="Genomic_DNA"/>
</dbReference>
<evidence type="ECO:0000313" key="2">
    <source>
        <dbReference type="EMBL" id="KAJ7714767.1"/>
    </source>
</evidence>
<protein>
    <recommendedName>
        <fullName evidence="5">F-box domain-containing protein</fullName>
    </recommendedName>
</protein>
<dbReference type="AlphaFoldDB" id="A0AAD7NUR6"/>
<dbReference type="Proteomes" id="UP001215280">
    <property type="component" value="Unassembled WGS sequence"/>
</dbReference>
<dbReference type="EMBL" id="JARJLG010000363">
    <property type="protein sequence ID" value="KAJ7714767.1"/>
    <property type="molecule type" value="Genomic_DNA"/>
</dbReference>
<organism evidence="3 4">
    <name type="scientific">Mycena maculata</name>
    <dbReference type="NCBI Taxonomy" id="230809"/>
    <lineage>
        <taxon>Eukaryota</taxon>
        <taxon>Fungi</taxon>
        <taxon>Dikarya</taxon>
        <taxon>Basidiomycota</taxon>
        <taxon>Agaricomycotina</taxon>
        <taxon>Agaricomycetes</taxon>
        <taxon>Agaricomycetidae</taxon>
        <taxon>Agaricales</taxon>
        <taxon>Marasmiineae</taxon>
        <taxon>Mycenaceae</taxon>
        <taxon>Mycena</taxon>
    </lineage>
</organism>
<comment type="caution">
    <text evidence="3">The sequence shown here is derived from an EMBL/GenBank/DDBJ whole genome shotgun (WGS) entry which is preliminary data.</text>
</comment>
<dbReference type="SUPFAM" id="SSF52047">
    <property type="entry name" value="RNI-like"/>
    <property type="match status" value="1"/>
</dbReference>
<accession>A0AAD7NUR6</accession>
<proteinExistence type="predicted"/>
<reference evidence="3" key="1">
    <citation type="submission" date="2023-03" db="EMBL/GenBank/DDBJ databases">
        <title>Massive genome expansion in bonnet fungi (Mycena s.s.) driven by repeated elements and novel gene families across ecological guilds.</title>
        <authorList>
            <consortium name="Lawrence Berkeley National Laboratory"/>
            <person name="Harder C.B."/>
            <person name="Miyauchi S."/>
            <person name="Viragh M."/>
            <person name="Kuo A."/>
            <person name="Thoen E."/>
            <person name="Andreopoulos B."/>
            <person name="Lu D."/>
            <person name="Skrede I."/>
            <person name="Drula E."/>
            <person name="Henrissat B."/>
            <person name="Morin E."/>
            <person name="Kohler A."/>
            <person name="Barry K."/>
            <person name="LaButti K."/>
            <person name="Morin E."/>
            <person name="Salamov A."/>
            <person name="Lipzen A."/>
            <person name="Mereny Z."/>
            <person name="Hegedus B."/>
            <person name="Baldrian P."/>
            <person name="Stursova M."/>
            <person name="Weitz H."/>
            <person name="Taylor A."/>
            <person name="Grigoriev I.V."/>
            <person name="Nagy L.G."/>
            <person name="Martin F."/>
            <person name="Kauserud H."/>
        </authorList>
    </citation>
    <scope>NUCLEOTIDE SEQUENCE</scope>
    <source>
        <strain evidence="3">CBHHK188m</strain>
    </source>
</reference>
<feature type="region of interest" description="Disordered" evidence="1">
    <location>
        <begin position="435"/>
        <end position="454"/>
    </location>
</feature>
<evidence type="ECO:0000313" key="4">
    <source>
        <dbReference type="Proteomes" id="UP001215280"/>
    </source>
</evidence>
<gene>
    <name evidence="2" type="ORF">DFH07DRAFT_374227</name>
    <name evidence="3" type="ORF">DFH07DRAFT_936915</name>
</gene>
<name>A0AAD7NUR6_9AGAR</name>
<evidence type="ECO:0000256" key="1">
    <source>
        <dbReference type="SAM" id="MobiDB-lite"/>
    </source>
</evidence>
<evidence type="ECO:0008006" key="5">
    <source>
        <dbReference type="Google" id="ProtNLM"/>
    </source>
</evidence>
<keyword evidence="4" id="KW-1185">Reference proteome</keyword>